<dbReference type="RefSeq" id="XP_038745475.1">
    <property type="nucleotide sequence ID" value="XM_038889177.1"/>
</dbReference>
<name>A0A9P6LH87_9PEZI</name>
<keyword evidence="3" id="KW-1185">Reference proteome</keyword>
<dbReference type="GeneID" id="62162251"/>
<dbReference type="OrthoDB" id="4845434at2759"/>
<comment type="caution">
    <text evidence="2">The sequence shown here is derived from an EMBL/GenBank/DDBJ whole genome shotgun (WGS) entry which is preliminary data.</text>
</comment>
<gene>
    <name evidence="2" type="ORF">CkaCkLH20_06460</name>
</gene>
<organism evidence="2 3">
    <name type="scientific">Colletotrichum karsti</name>
    <dbReference type="NCBI Taxonomy" id="1095194"/>
    <lineage>
        <taxon>Eukaryota</taxon>
        <taxon>Fungi</taxon>
        <taxon>Dikarya</taxon>
        <taxon>Ascomycota</taxon>
        <taxon>Pezizomycotina</taxon>
        <taxon>Sordariomycetes</taxon>
        <taxon>Hypocreomycetidae</taxon>
        <taxon>Glomerellales</taxon>
        <taxon>Glomerellaceae</taxon>
        <taxon>Colletotrichum</taxon>
        <taxon>Colletotrichum boninense species complex</taxon>
    </lineage>
</organism>
<proteinExistence type="predicted"/>
<dbReference type="AlphaFoldDB" id="A0A9P6LH87"/>
<feature type="region of interest" description="Disordered" evidence="1">
    <location>
        <begin position="177"/>
        <end position="203"/>
    </location>
</feature>
<feature type="compositionally biased region" description="Low complexity" evidence="1">
    <location>
        <begin position="147"/>
        <end position="164"/>
    </location>
</feature>
<evidence type="ECO:0000256" key="1">
    <source>
        <dbReference type="SAM" id="MobiDB-lite"/>
    </source>
</evidence>
<sequence>MSSKTLTTFATRTDRTLVFSTDQLSPIRKIDNKLATWQNGFARPDIYDVDRIVKERRLPHNAAEVVERWLSECRSNEVAVNSDDFQIKLFYESVVRDCEDQLYCYRNMRVVKTRRFERIERNLAKLAMLTAYVDQKVDEKVDEGGDSSAPTTTPETEAALPTSEPLNLELVRRHTWMSDSEDEDEQQHEPASPEDEELYDMRRRSSLATEDWARREAEREEERLQLAMRYKWPVNMRRAKTQYERAMKKQEWERDEVEPLRHSCTF</sequence>
<accession>A0A9P6LH87</accession>
<protein>
    <submittedName>
        <fullName evidence="2">Uncharacterized protein</fullName>
    </submittedName>
</protein>
<feature type="compositionally biased region" description="Acidic residues" evidence="1">
    <location>
        <begin position="179"/>
        <end position="198"/>
    </location>
</feature>
<dbReference type="EMBL" id="JAATWM020000019">
    <property type="protein sequence ID" value="KAF9876014.1"/>
    <property type="molecule type" value="Genomic_DNA"/>
</dbReference>
<dbReference type="Proteomes" id="UP000781932">
    <property type="component" value="Unassembled WGS sequence"/>
</dbReference>
<reference evidence="2" key="1">
    <citation type="submission" date="2020-03" db="EMBL/GenBank/DDBJ databases">
        <authorList>
            <person name="He L."/>
        </authorList>
    </citation>
    <scope>NUCLEOTIDE SEQUENCE</scope>
    <source>
        <strain evidence="2">CkLH20</strain>
    </source>
</reference>
<reference evidence="2" key="2">
    <citation type="submission" date="2020-11" db="EMBL/GenBank/DDBJ databases">
        <title>Whole genome sequencing of Colletotrichum sp.</title>
        <authorList>
            <person name="Li H."/>
        </authorList>
    </citation>
    <scope>NUCLEOTIDE SEQUENCE</scope>
    <source>
        <strain evidence="2">CkLH20</strain>
    </source>
</reference>
<feature type="region of interest" description="Disordered" evidence="1">
    <location>
        <begin position="140"/>
        <end position="164"/>
    </location>
</feature>
<evidence type="ECO:0000313" key="2">
    <source>
        <dbReference type="EMBL" id="KAF9876014.1"/>
    </source>
</evidence>
<evidence type="ECO:0000313" key="3">
    <source>
        <dbReference type="Proteomes" id="UP000781932"/>
    </source>
</evidence>